<keyword evidence="1" id="KW-0403">Intermediate filament</keyword>
<dbReference type="STRING" id="7868.ENSCMIP00000000353"/>
<dbReference type="Pfam" id="PF00038">
    <property type="entry name" value="Filament"/>
    <property type="match status" value="1"/>
</dbReference>
<proteinExistence type="predicted"/>
<protein>
    <submittedName>
        <fullName evidence="4">Lamin-A-like</fullName>
    </submittedName>
</protein>
<feature type="domain" description="IF rod" evidence="3">
    <location>
        <begin position="6"/>
        <end position="106"/>
    </location>
</feature>
<evidence type="ECO:0000313" key="5">
    <source>
        <dbReference type="Proteomes" id="UP000314986"/>
    </source>
</evidence>
<dbReference type="GO" id="GO:0007097">
    <property type="term" value="P:nuclear migration"/>
    <property type="evidence" value="ECO:0007669"/>
    <property type="project" value="TreeGrafter"/>
</dbReference>
<dbReference type="GO" id="GO:0031507">
    <property type="term" value="P:heterochromatin formation"/>
    <property type="evidence" value="ECO:0007669"/>
    <property type="project" value="TreeGrafter"/>
</dbReference>
<dbReference type="PANTHER" id="PTHR45721">
    <property type="entry name" value="LAMIN DM0-RELATED"/>
    <property type="match status" value="1"/>
</dbReference>
<reference evidence="4" key="5">
    <citation type="submission" date="2025-09" db="UniProtKB">
        <authorList>
            <consortium name="Ensembl"/>
        </authorList>
    </citation>
    <scope>IDENTIFICATION</scope>
</reference>
<evidence type="ECO:0000256" key="1">
    <source>
        <dbReference type="ARBA" id="ARBA00022754"/>
    </source>
</evidence>
<organism evidence="4 5">
    <name type="scientific">Callorhinchus milii</name>
    <name type="common">Ghost shark</name>
    <dbReference type="NCBI Taxonomy" id="7868"/>
    <lineage>
        <taxon>Eukaryota</taxon>
        <taxon>Metazoa</taxon>
        <taxon>Chordata</taxon>
        <taxon>Craniata</taxon>
        <taxon>Vertebrata</taxon>
        <taxon>Chondrichthyes</taxon>
        <taxon>Holocephali</taxon>
        <taxon>Chimaeriformes</taxon>
        <taxon>Callorhinchidae</taxon>
        <taxon>Callorhinchus</taxon>
    </lineage>
</organism>
<dbReference type="InterPro" id="IPR039008">
    <property type="entry name" value="IF_rod_dom"/>
</dbReference>
<dbReference type="GO" id="GO:0006998">
    <property type="term" value="P:nuclear envelope organization"/>
    <property type="evidence" value="ECO:0007669"/>
    <property type="project" value="TreeGrafter"/>
</dbReference>
<reference evidence="4" key="4">
    <citation type="submission" date="2025-08" db="UniProtKB">
        <authorList>
            <consortium name="Ensembl"/>
        </authorList>
    </citation>
    <scope>IDENTIFICATION</scope>
</reference>
<keyword evidence="5" id="KW-1185">Reference proteome</keyword>
<dbReference type="GeneTree" id="ENSGT00940000157244"/>
<keyword evidence="2" id="KW-0175">Coiled coil</keyword>
<dbReference type="GO" id="GO:0051664">
    <property type="term" value="P:nuclear pore localization"/>
    <property type="evidence" value="ECO:0007669"/>
    <property type="project" value="TreeGrafter"/>
</dbReference>
<dbReference type="Ensembl" id="ENSCMIT00000000389.1">
    <property type="protein sequence ID" value="ENSCMIP00000000353.1"/>
    <property type="gene ID" value="ENSCMIG00000000282.1"/>
</dbReference>
<reference evidence="5" key="3">
    <citation type="journal article" date="2014" name="Nature">
        <title>Elephant shark genome provides unique insights into gnathostome evolution.</title>
        <authorList>
            <consortium name="International Elephant Shark Genome Sequencing Consortium"/>
            <person name="Venkatesh B."/>
            <person name="Lee A.P."/>
            <person name="Ravi V."/>
            <person name="Maurya A.K."/>
            <person name="Lian M.M."/>
            <person name="Swann J.B."/>
            <person name="Ohta Y."/>
            <person name="Flajnik M.F."/>
            <person name="Sutoh Y."/>
            <person name="Kasahara M."/>
            <person name="Hoon S."/>
            <person name="Gangu V."/>
            <person name="Roy S.W."/>
            <person name="Irimia M."/>
            <person name="Korzh V."/>
            <person name="Kondrychyn I."/>
            <person name="Lim Z.W."/>
            <person name="Tay B.H."/>
            <person name="Tohari S."/>
            <person name="Kong K.W."/>
            <person name="Ho S."/>
            <person name="Lorente-Galdos B."/>
            <person name="Quilez J."/>
            <person name="Marques-Bonet T."/>
            <person name="Raney B.J."/>
            <person name="Ingham P.W."/>
            <person name="Tay A."/>
            <person name="Hillier L.W."/>
            <person name="Minx P."/>
            <person name="Boehm T."/>
            <person name="Wilson R.K."/>
            <person name="Brenner S."/>
            <person name="Warren W.C."/>
        </authorList>
    </citation>
    <scope>NUCLEOTIDE SEQUENCE [LARGE SCALE GENOMIC DNA]</scope>
</reference>
<name>A0A4W3GB24_CALMI</name>
<accession>A0A4W3GB24</accession>
<reference evidence="5" key="2">
    <citation type="journal article" date="2007" name="PLoS Biol.">
        <title>Survey sequencing and comparative analysis of the elephant shark (Callorhinchus milii) genome.</title>
        <authorList>
            <person name="Venkatesh B."/>
            <person name="Kirkness E.F."/>
            <person name="Loh Y.H."/>
            <person name="Halpern A.L."/>
            <person name="Lee A.P."/>
            <person name="Johnson J."/>
            <person name="Dandona N."/>
            <person name="Viswanathan L.D."/>
            <person name="Tay A."/>
            <person name="Venter J.C."/>
            <person name="Strausberg R.L."/>
            <person name="Brenner S."/>
        </authorList>
    </citation>
    <scope>NUCLEOTIDE SEQUENCE [LARGE SCALE GENOMIC DNA]</scope>
</reference>
<dbReference type="GO" id="GO:0090435">
    <property type="term" value="P:protein localization to nuclear envelope"/>
    <property type="evidence" value="ECO:0007669"/>
    <property type="project" value="TreeGrafter"/>
</dbReference>
<dbReference type="AlphaFoldDB" id="A0A4W3GB24"/>
<dbReference type="GO" id="GO:0005652">
    <property type="term" value="C:nuclear lamina"/>
    <property type="evidence" value="ECO:0007669"/>
    <property type="project" value="TreeGrafter"/>
</dbReference>
<dbReference type="GO" id="GO:0005882">
    <property type="term" value="C:intermediate filament"/>
    <property type="evidence" value="ECO:0007669"/>
    <property type="project" value="UniProtKB-KW"/>
</dbReference>
<sequence>LLLPTQEIRETRRRHEIRLVEIDSGRQQEYESKLAIALQELRGQHEEQVRHYKDELEKTFKAKLENAKFSAERNSSLIGAAHEELSSTRLRLENLSTQFKQLQNQVRPPKHSHYTSHFILHPMTYSVLSAG</sequence>
<dbReference type="PANTHER" id="PTHR45721:SF5">
    <property type="entry name" value="PRELAMIN-A_C"/>
    <property type="match status" value="1"/>
</dbReference>
<dbReference type="GO" id="GO:0005200">
    <property type="term" value="F:structural constituent of cytoskeleton"/>
    <property type="evidence" value="ECO:0007669"/>
    <property type="project" value="TreeGrafter"/>
</dbReference>
<evidence type="ECO:0000313" key="4">
    <source>
        <dbReference type="Ensembl" id="ENSCMIP00000000353.1"/>
    </source>
</evidence>
<dbReference type="InParanoid" id="A0A4W3GB24"/>
<dbReference type="Proteomes" id="UP000314986">
    <property type="component" value="Unassembled WGS sequence"/>
</dbReference>
<evidence type="ECO:0000259" key="3">
    <source>
        <dbReference type="Pfam" id="PF00038"/>
    </source>
</evidence>
<evidence type="ECO:0000256" key="2">
    <source>
        <dbReference type="ARBA" id="ARBA00023054"/>
    </source>
</evidence>
<dbReference type="OMA" id="NLENCAQ"/>
<reference evidence="5" key="1">
    <citation type="journal article" date="2006" name="Science">
        <title>Ancient noncoding elements conserved in the human genome.</title>
        <authorList>
            <person name="Venkatesh B."/>
            <person name="Kirkness E.F."/>
            <person name="Loh Y.H."/>
            <person name="Halpern A.L."/>
            <person name="Lee A.P."/>
            <person name="Johnson J."/>
            <person name="Dandona N."/>
            <person name="Viswanathan L.D."/>
            <person name="Tay A."/>
            <person name="Venter J.C."/>
            <person name="Strausberg R.L."/>
            <person name="Brenner S."/>
        </authorList>
    </citation>
    <scope>NUCLEOTIDE SEQUENCE [LARGE SCALE GENOMIC DNA]</scope>
</reference>